<dbReference type="InterPro" id="IPR027417">
    <property type="entry name" value="P-loop_NTPase"/>
</dbReference>
<dbReference type="SUPFAM" id="SSF52540">
    <property type="entry name" value="P-loop containing nucleoside triphosphate hydrolases"/>
    <property type="match status" value="1"/>
</dbReference>
<dbReference type="Pfam" id="PF08378">
    <property type="entry name" value="NERD"/>
    <property type="match status" value="1"/>
</dbReference>
<dbReference type="Proteomes" id="UP000631553">
    <property type="component" value="Unassembled WGS sequence"/>
</dbReference>
<sequence length="1115" mass="122390">MKKPRVEIYWGEEPTEQSERQFLAQLTADLRAHGVSALILANFFTSKGSRQIDFFVAAEAHACHVELKNYSGVLVGRQNGPWSTRRPDGSLEVIERQNPYAQAVGGRYAISDDMHAFVRDNEGVPRPASEKRFYTQFDSVVCVYPRLEPGSQVPEDYKVRTLGYTHLLSLLATPGTRPGWTREHWLAFIRMHGLVPAAESSAGRLPLTEAQDFVTSYIRRFRGFYGRDLHELVPMQVQVGAETVPSTQLLGGLGRWSHAQLVGRSGSGKSHLAKHAALGATEKGYVPVFVAAGMYEGRLSNLLDRSVARFSNNKAEELMHAARLLDRDVLLVVDGLNECSGSMVDRLVGDLSAFCLRTPALTLVTTQTEVKLPEPMSGQIISMGSVGKDERQALLASYGTPAIAELCEPFATPYELSIASECAAELSGTPTSAELLAAFVRKRLSGLAEPAATRDALRALALKLDEQVATSVPLNKAWRVVEEHLAERGAPLGVLDDVLSSTLTTTEFGRWSFAHELIGRFLAAEALSLRHKALPQLVKELSKPRHADLGRFVVGFEHDEERVGQLLLSLTNVSLFADGLAGVLGPTAERATRTAVRHSLEQATSSQATTTLLIHPEHELLVSAGHKLSPSDRALLSAAGSRLRKGELVDEIVSLLDATDAACRRSADTQARTEKRRPTPTAVVATVLVGMGSDRTEVAAWHVLESCRTSGWNFKTNSAGPPVDTIESIYSKASASTYGRLLLLCYLLRYTSGREVAALALGMLRLCWESDAYHLQLAGLDTIRSLAAATEGHPIRSEIVSFLESLSTDNIFLSTQLVETMYSYDMIEPQTDDTHIRRQIAEILQGGFTPENGELAHGIVSSQFEDIVGPPYYTAIEALSERERVALFTIASLGAPPYGFWNDWTLKQLIKSGSREALPAYEHWATNLNTDTAFVQEVATCYFLAMQGCAQFLDEPPKLINRSTAEEESWECFGAIVFWLSHPSSEHAAARNCAPAWQRLCTDLMPSAADPLHWIAQPGLLAFFALDENPLIGQLLRAFPGEIRTILEWSLEHQASLTSIFGRRRVGNELVEKVVQLLGMVGNAGTIELLRRYADDKTLGRGVIESLRMIQGRQT</sequence>
<dbReference type="Gene3D" id="3.40.50.300">
    <property type="entry name" value="P-loop containing nucleotide triphosphate hydrolases"/>
    <property type="match status" value="1"/>
</dbReference>
<dbReference type="RefSeq" id="WP_179804622.1">
    <property type="nucleotide sequence ID" value="NZ_JACCCQ010000001.1"/>
</dbReference>
<protein>
    <recommendedName>
        <fullName evidence="1">NERD domain-containing protein</fullName>
    </recommendedName>
</protein>
<evidence type="ECO:0000259" key="1">
    <source>
        <dbReference type="Pfam" id="PF08378"/>
    </source>
</evidence>
<dbReference type="InterPro" id="IPR011528">
    <property type="entry name" value="NERD"/>
</dbReference>
<proteinExistence type="predicted"/>
<name>A0ABX2RU14_9ACTN</name>
<gene>
    <name evidence="2" type="ORF">HDA35_004643</name>
</gene>
<dbReference type="EMBL" id="JACCCQ010000001">
    <property type="protein sequence ID" value="NYF58812.1"/>
    <property type="molecule type" value="Genomic_DNA"/>
</dbReference>
<comment type="caution">
    <text evidence="2">The sequence shown here is derived from an EMBL/GenBank/DDBJ whole genome shotgun (WGS) entry which is preliminary data.</text>
</comment>
<organism evidence="2 3">
    <name type="scientific">Micromonospora purpureochromogenes</name>
    <dbReference type="NCBI Taxonomy" id="47872"/>
    <lineage>
        <taxon>Bacteria</taxon>
        <taxon>Bacillati</taxon>
        <taxon>Actinomycetota</taxon>
        <taxon>Actinomycetes</taxon>
        <taxon>Micromonosporales</taxon>
        <taxon>Micromonosporaceae</taxon>
        <taxon>Micromonospora</taxon>
    </lineage>
</organism>
<evidence type="ECO:0000313" key="2">
    <source>
        <dbReference type="EMBL" id="NYF58812.1"/>
    </source>
</evidence>
<feature type="domain" description="NERD" evidence="1">
    <location>
        <begin position="18"/>
        <end position="114"/>
    </location>
</feature>
<keyword evidence="3" id="KW-1185">Reference proteome</keyword>
<reference evidence="2 3" key="1">
    <citation type="submission" date="2020-07" db="EMBL/GenBank/DDBJ databases">
        <title>Sequencing the genomes of 1000 actinobacteria strains.</title>
        <authorList>
            <person name="Klenk H.-P."/>
        </authorList>
    </citation>
    <scope>NUCLEOTIDE SEQUENCE [LARGE SCALE GENOMIC DNA]</scope>
    <source>
        <strain evidence="2 3">DSM 43814</strain>
    </source>
</reference>
<accession>A0ABX2RU14</accession>
<evidence type="ECO:0000313" key="3">
    <source>
        <dbReference type="Proteomes" id="UP000631553"/>
    </source>
</evidence>